<evidence type="ECO:0000313" key="4">
    <source>
        <dbReference type="Proteomes" id="UP000484842"/>
    </source>
</evidence>
<dbReference type="CDD" id="cd22231">
    <property type="entry name" value="RHH_NikR_HicB-like"/>
    <property type="match status" value="1"/>
</dbReference>
<dbReference type="AlphaFoldDB" id="A0A7X1NW93"/>
<dbReference type="Gene3D" id="1.10.1220.10">
    <property type="entry name" value="Met repressor-like"/>
    <property type="match status" value="1"/>
</dbReference>
<name>A0A7X1NW93_9DEIO</name>
<dbReference type="InterPro" id="IPR013321">
    <property type="entry name" value="Arc_rbn_hlx_hlx"/>
</dbReference>
<dbReference type="InterPro" id="IPR002145">
    <property type="entry name" value="CopG"/>
</dbReference>
<proteinExistence type="predicted"/>
<accession>A0A7X1NW93</accession>
<keyword evidence="4" id="KW-1185">Reference proteome</keyword>
<comment type="caution">
    <text evidence="3">The sequence shown here is derived from an EMBL/GenBank/DDBJ whole genome shotgun (WGS) entry which is preliminary data.</text>
</comment>
<dbReference type="NCBIfam" id="NF041551">
    <property type="entry name" value="YlcI_YnfO_N"/>
    <property type="match status" value="1"/>
</dbReference>
<feature type="domain" description="Ribbon-helix-helix protein CopG" evidence="2">
    <location>
        <begin position="11"/>
        <end position="49"/>
    </location>
</feature>
<dbReference type="Proteomes" id="UP000484842">
    <property type="component" value="Unassembled WGS sequence"/>
</dbReference>
<organism evidence="3 4">
    <name type="scientific">Deinococcus terrestris</name>
    <dbReference type="NCBI Taxonomy" id="2651870"/>
    <lineage>
        <taxon>Bacteria</taxon>
        <taxon>Thermotogati</taxon>
        <taxon>Deinococcota</taxon>
        <taxon>Deinococci</taxon>
        <taxon>Deinococcales</taxon>
        <taxon>Deinococcaceae</taxon>
        <taxon>Deinococcus</taxon>
    </lineage>
</organism>
<evidence type="ECO:0000256" key="1">
    <source>
        <dbReference type="SAM" id="MobiDB-lite"/>
    </source>
</evidence>
<dbReference type="EMBL" id="WBSL01000003">
    <property type="protein sequence ID" value="MPY66977.1"/>
    <property type="molecule type" value="Genomic_DNA"/>
</dbReference>
<reference evidence="3 4" key="1">
    <citation type="submission" date="2019-10" db="EMBL/GenBank/DDBJ databases">
        <title>Deinococcus sp. isolated from soil.</title>
        <authorList>
            <person name="Li Y."/>
            <person name="Wang J."/>
        </authorList>
    </citation>
    <scope>NUCLEOTIDE SEQUENCE [LARGE SCALE GENOMIC DNA]</scope>
    <source>
        <strain evidence="3 4">SDU3-2</strain>
    </source>
</reference>
<dbReference type="GO" id="GO:0006355">
    <property type="term" value="P:regulation of DNA-templated transcription"/>
    <property type="evidence" value="ECO:0007669"/>
    <property type="project" value="InterPro"/>
</dbReference>
<dbReference type="Pfam" id="PF01402">
    <property type="entry name" value="RHH_1"/>
    <property type="match status" value="1"/>
</dbReference>
<evidence type="ECO:0000259" key="2">
    <source>
        <dbReference type="Pfam" id="PF01402"/>
    </source>
</evidence>
<feature type="compositionally biased region" description="Basic and acidic residues" evidence="1">
    <location>
        <begin position="53"/>
        <end position="81"/>
    </location>
</feature>
<feature type="region of interest" description="Disordered" evidence="1">
    <location>
        <begin position="50"/>
        <end position="81"/>
    </location>
</feature>
<protein>
    <submittedName>
        <fullName evidence="3">Ribbon-helix-helix protein, CopG family</fullName>
    </submittedName>
</protein>
<gene>
    <name evidence="3" type="ORF">F8S09_09795</name>
</gene>
<evidence type="ECO:0000313" key="3">
    <source>
        <dbReference type="EMBL" id="MPY66977.1"/>
    </source>
</evidence>
<sequence length="81" mass="9408">MFMWYVIHMKTVQMTIDDALLAAVDEAVAAGQETRSAFIRAALQAELKRRRNSALEEEHRQSHLEQPDDDVWRPARRAWGD</sequence>